<gene>
    <name evidence="1" type="ORF">GE061_006281</name>
</gene>
<accession>A0A8S9WTG9</accession>
<comment type="caution">
    <text evidence="1">The sequence shown here is derived from an EMBL/GenBank/DDBJ whole genome shotgun (WGS) entry which is preliminary data.</text>
</comment>
<name>A0A8S9WTG9_APOLU</name>
<evidence type="ECO:0000313" key="2">
    <source>
        <dbReference type="Proteomes" id="UP000466442"/>
    </source>
</evidence>
<dbReference type="EMBL" id="WIXP02000014">
    <property type="protein sequence ID" value="KAF6199983.1"/>
    <property type="molecule type" value="Genomic_DNA"/>
</dbReference>
<protein>
    <submittedName>
        <fullName evidence="1">Uncharacterized protein</fullName>
    </submittedName>
</protein>
<keyword evidence="2" id="KW-1185">Reference proteome</keyword>
<reference evidence="1" key="1">
    <citation type="journal article" date="2021" name="Mol. Ecol. Resour.">
        <title>Apolygus lucorum genome provides insights into omnivorousness and mesophyll feeding.</title>
        <authorList>
            <person name="Liu Y."/>
            <person name="Liu H."/>
            <person name="Wang H."/>
            <person name="Huang T."/>
            <person name="Liu B."/>
            <person name="Yang B."/>
            <person name="Yin L."/>
            <person name="Li B."/>
            <person name="Zhang Y."/>
            <person name="Zhang S."/>
            <person name="Jiang F."/>
            <person name="Zhang X."/>
            <person name="Ren Y."/>
            <person name="Wang B."/>
            <person name="Wang S."/>
            <person name="Lu Y."/>
            <person name="Wu K."/>
            <person name="Fan W."/>
            <person name="Wang G."/>
        </authorList>
    </citation>
    <scope>NUCLEOTIDE SEQUENCE</scope>
    <source>
        <strain evidence="1">12Hb</strain>
    </source>
</reference>
<sequence length="82" mass="9125">MLFTSSVLDISCLYRQRRTRTRYVAERSFHSIETSGYPSSGRPGRPSGYVGLAGRIVHEKQEVGPTDVKKTHSRCCSSEGCT</sequence>
<dbReference type="Proteomes" id="UP000466442">
    <property type="component" value="Unassembled WGS sequence"/>
</dbReference>
<organism evidence="1 2">
    <name type="scientific">Apolygus lucorum</name>
    <name type="common">Small green plant bug</name>
    <name type="synonym">Lygocoris lucorum</name>
    <dbReference type="NCBI Taxonomy" id="248454"/>
    <lineage>
        <taxon>Eukaryota</taxon>
        <taxon>Metazoa</taxon>
        <taxon>Ecdysozoa</taxon>
        <taxon>Arthropoda</taxon>
        <taxon>Hexapoda</taxon>
        <taxon>Insecta</taxon>
        <taxon>Pterygota</taxon>
        <taxon>Neoptera</taxon>
        <taxon>Paraneoptera</taxon>
        <taxon>Hemiptera</taxon>
        <taxon>Heteroptera</taxon>
        <taxon>Panheteroptera</taxon>
        <taxon>Cimicomorpha</taxon>
        <taxon>Miridae</taxon>
        <taxon>Mirini</taxon>
        <taxon>Apolygus</taxon>
    </lineage>
</organism>
<evidence type="ECO:0000313" key="1">
    <source>
        <dbReference type="EMBL" id="KAF6199983.1"/>
    </source>
</evidence>
<dbReference type="AlphaFoldDB" id="A0A8S9WTG9"/>
<proteinExistence type="predicted"/>